<feature type="compositionally biased region" description="Low complexity" evidence="6">
    <location>
        <begin position="622"/>
        <end position="637"/>
    </location>
</feature>
<sequence>MNLLLLLQCVAILLRMGANAFEFKTDDGGNMLHFAVKYASHFKDSQECVNDTSLSLREVLKALNLLIDDVDNYGFTPLMYACKSGNPQCVKTLLENGASVNFSVSKENCLSTGNTVRQKDKKAIKRRGREERKDLKRRRIQFENERGSAEYQQTVQEGTTCEKDVGLWHCSDMEGIPPPIQPPQGECLSSVDSAINIVFDVETTGFATDADIIQLSAVHGSDEFNIYIIPEQKISISASLVTQLDMVGGRLLHKGEPVPAEQPREAFEKFLAWLKGKKEKVVLLAHNAKCFDSKRIIYALKKYNLLSSFQESVLGFIDTLALFKKVLPGRETYSQECLVADLLGVFYVSHDSLEDVKALQRLVSCKKIEENQLIESSFSTESAVQSTEYCVKKMVNLRTLQPLIASKVVSKGMAEKIAGSGLSLHHLQLSFERGGGDGLISILSDHVNGKPRSNRRSMSDSSKDESDVQISLSARKRRSSTRSRITSDSESEERKEVKEHSESSLAVETKENDDGNVDVHGNSQLNPKTPRTSERLRRKRTRSFTFPSREKRLESVVDSDDSGTSDFINDDDNSNDSAESMSENNNSETSNKDHGTSDTSSPRKESIEGSSSEGNDNRKQSSDSSLSSTKNKSTSSDEGMKKRIKRRKRKKVIQSSDSDEGTNSAINQKQEKKSFALVENNGVSDNEGSDTSENSELKQENAYLRPKSRRLKNITEQRKQKHHERFGRLLKKRQAAKMDPKERLALNQAAGSEKSDTVLPSSESENDPIKEAEAIFLRTSELEEDDHDRDFIDDDEQSCDDGLNSEAVSEFLKLLDTFTANPKNRGGSSVNRRSRLMGHSHYKRRRQWRRKKAERKVSQWRRIKMEAESEDSEDDNEGTEIGHRYPPVHVAILENDFGSVKELITEDSDCVCEVGYRKRTALHLAALEGRVDLVKLLLNHGADHTALDCYHLPAIAYAADGHPDCLKLLLDHANIKSICKRMRHNPQGMNLLHFAIGENREVLECDNRAKCLELLFSQDKVACSKLLEERDVGGFSPLVAAIYAGQHKCVEVLLKMGANAFEYKTDDGGNMLHFAVECASHFKDSQEFGNETSVSLREVLKALNLVIDDADNLGFTPLMYACESGNPQCVKALLENGASVNFSDSHGTSSLHLAAMSGDTECVQLLLNFGHKVDCIDRYGWPPLLYANFKAHESCVLALMKPKPEQVFILGDLLRKARNELEKERAVKVWVTSLSWSCDNIHLRIDRENVLGSAMNQMGRTLGHALRSRSLSVTFKNEPGICTGPKREFFACFCKDIIDPKRGLFVAADDSQYSPTPNAYFAKYANLESPADSEVNSGYQSHVSEKVKHEQASKGLTEETTELPSVTQGTDGYLNSPVMSTELTDEELTTESQTEDHSSILGTDDNGRGITESESTDANEDLLDPESVNGDTEQTDVSKTSFEEECTVLNQYSRACNGGNRQNVSQTSNAVTWISCMDDSKGDKSIISLSLRSKLKQLRFIGRMIGFAVYQNLLLNLQLSKPFVKQVIPRELLSLFTADEFSLLIGGVTKIDVNDWKSNTKVLYDGWSSTDDEISWFWGVVSQLKEEEKALLLKFSTGSPCVPIGGFASLTGLGGATRFTVLKIEDVNKVQLGETSQGQTVDCDTSRGRGFLVFLRRFDSFHLPAFARSFIPAVAVFFLNLNKLGVAEAPSPTESPSTKDAGTSLHFKVPQAAIIFLSFLGGCLVFVFILYKILHSDSVCKLNRDRPSGNKSVDYVELGQSPAVAEEPSDDDSLDLVEKKTTLSDKSSAKLTWSSEFREKSRSMGDLPPPEKPAKATPRRKMTAWERPSVEAVKAVGYMSVLSAYGDGTSSQDTHLSPKKLRESRGEISCVAKLQVSVGFSQTAQRLEVTIIRVQDFPEYISASSATSAMSVHLTLMPSKRYRFKTKTKATADVTINETFVMRGVTEKELMDSVLRFRIYAQGPIKKAKLIGETETHVTDFDLDDIVSTMWIMIPPVSVATPEQRKPSKAKQSNRK</sequence>
<dbReference type="SUPFAM" id="SSF48403">
    <property type="entry name" value="Ankyrin repeat"/>
    <property type="match status" value="2"/>
</dbReference>
<evidence type="ECO:0000256" key="4">
    <source>
        <dbReference type="PROSITE-ProRule" id="PRU00023"/>
    </source>
</evidence>
<dbReference type="InterPro" id="IPR035892">
    <property type="entry name" value="C2_domain_sf"/>
</dbReference>
<organism evidence="11 12">
    <name type="scientific">Acropora cervicornis</name>
    <name type="common">Staghorn coral</name>
    <dbReference type="NCBI Taxonomy" id="6130"/>
    <lineage>
        <taxon>Eukaryota</taxon>
        <taxon>Metazoa</taxon>
        <taxon>Cnidaria</taxon>
        <taxon>Anthozoa</taxon>
        <taxon>Hexacorallia</taxon>
        <taxon>Scleractinia</taxon>
        <taxon>Astrocoeniina</taxon>
        <taxon>Acroporidae</taxon>
        <taxon>Acropora</taxon>
    </lineage>
</organism>
<reference evidence="11" key="1">
    <citation type="journal article" date="2023" name="G3 (Bethesda)">
        <title>Whole genome assembly and annotation of the endangered Caribbean coral Acropora cervicornis.</title>
        <authorList>
            <person name="Selwyn J.D."/>
            <person name="Vollmer S.V."/>
        </authorList>
    </citation>
    <scope>NUCLEOTIDE SEQUENCE</scope>
    <source>
        <strain evidence="11">K2</strain>
    </source>
</reference>
<gene>
    <name evidence="11" type="ORF">P5673_015967</name>
</gene>
<dbReference type="InterPro" id="IPR000008">
    <property type="entry name" value="C2_dom"/>
</dbReference>
<accession>A0AAD9QGF6</accession>
<feature type="repeat" description="ANK" evidence="4">
    <location>
        <begin position="1146"/>
        <end position="1178"/>
    </location>
</feature>
<dbReference type="PANTHER" id="PTHR24166:SF48">
    <property type="entry name" value="PROTEIN VAPYRIN"/>
    <property type="match status" value="1"/>
</dbReference>
<feature type="compositionally biased region" description="Basic and acidic residues" evidence="6">
    <location>
        <begin position="492"/>
        <end position="513"/>
    </location>
</feature>
<dbReference type="InterPro" id="IPR012337">
    <property type="entry name" value="RNaseH-like_sf"/>
</dbReference>
<evidence type="ECO:0000256" key="6">
    <source>
        <dbReference type="SAM" id="MobiDB-lite"/>
    </source>
</evidence>
<dbReference type="GO" id="GO:0003676">
    <property type="term" value="F:nucleic acid binding"/>
    <property type="evidence" value="ECO:0007669"/>
    <property type="project" value="InterPro"/>
</dbReference>
<dbReference type="InterPro" id="IPR002110">
    <property type="entry name" value="Ankyrin_rpt"/>
</dbReference>
<feature type="compositionally biased region" description="Polar residues" evidence="6">
    <location>
        <begin position="1429"/>
        <end position="1440"/>
    </location>
</feature>
<evidence type="ECO:0000256" key="8">
    <source>
        <dbReference type="SAM" id="SignalP"/>
    </source>
</evidence>
<dbReference type="PROSITE" id="PS50004">
    <property type="entry name" value="C2"/>
    <property type="match status" value="1"/>
</dbReference>
<comment type="caution">
    <text evidence="5">Lacks conserved residue(s) required for the propagation of feature annotation.</text>
</comment>
<feature type="domain" description="HECT" evidence="10">
    <location>
        <begin position="1526"/>
        <end position="1635"/>
    </location>
</feature>
<keyword evidence="2 5" id="KW-0833">Ubl conjugation pathway</keyword>
<keyword evidence="7" id="KW-1133">Transmembrane helix</keyword>
<dbReference type="Gene3D" id="3.90.1750.10">
    <property type="entry name" value="Hect, E3 ligase catalytic domains"/>
    <property type="match status" value="2"/>
</dbReference>
<keyword evidence="12" id="KW-1185">Reference proteome</keyword>
<keyword evidence="1" id="KW-0677">Repeat</keyword>
<dbReference type="PROSITE" id="PS50088">
    <property type="entry name" value="ANK_REPEAT"/>
    <property type="match status" value="5"/>
</dbReference>
<evidence type="ECO:0000256" key="5">
    <source>
        <dbReference type="PROSITE-ProRule" id="PRU00104"/>
    </source>
</evidence>
<evidence type="ECO:0000256" key="1">
    <source>
        <dbReference type="ARBA" id="ARBA00022737"/>
    </source>
</evidence>
<dbReference type="InterPro" id="IPR036770">
    <property type="entry name" value="Ankyrin_rpt-contain_sf"/>
</dbReference>
<comment type="caution">
    <text evidence="11">The sequence shown here is derived from an EMBL/GenBank/DDBJ whole genome shotgun (WGS) entry which is preliminary data.</text>
</comment>
<dbReference type="Pfam" id="PF22123">
    <property type="entry name" value="Exu_RNase_H_like"/>
    <property type="match status" value="1"/>
</dbReference>
<dbReference type="SUPFAM" id="SSF49562">
    <property type="entry name" value="C2 domain (Calcium/lipid-binding domain, CaLB)"/>
    <property type="match status" value="1"/>
</dbReference>
<dbReference type="Pfam" id="PF12796">
    <property type="entry name" value="Ank_2"/>
    <property type="match status" value="3"/>
</dbReference>
<feature type="compositionally biased region" description="Acidic residues" evidence="6">
    <location>
        <begin position="557"/>
        <end position="574"/>
    </location>
</feature>
<evidence type="ECO:0000256" key="7">
    <source>
        <dbReference type="SAM" id="Phobius"/>
    </source>
</evidence>
<dbReference type="SMART" id="SM00248">
    <property type="entry name" value="ANK"/>
    <property type="match status" value="9"/>
</dbReference>
<keyword evidence="8" id="KW-0732">Signal</keyword>
<dbReference type="Gene3D" id="2.60.40.150">
    <property type="entry name" value="C2 domain"/>
    <property type="match status" value="1"/>
</dbReference>
<dbReference type="Pfam" id="PF25244">
    <property type="entry name" value="PML_C"/>
    <property type="match status" value="1"/>
</dbReference>
<keyword evidence="7" id="KW-0472">Membrane</keyword>
<dbReference type="Proteomes" id="UP001249851">
    <property type="component" value="Unassembled WGS sequence"/>
</dbReference>
<protein>
    <submittedName>
        <fullName evidence="11">E3 ubiquitin-protein ligase ptr1</fullName>
    </submittedName>
</protein>
<dbReference type="CDD" id="cd06127">
    <property type="entry name" value="DEDDh"/>
    <property type="match status" value="1"/>
</dbReference>
<feature type="repeat" description="ANK" evidence="4">
    <location>
        <begin position="1113"/>
        <end position="1145"/>
    </location>
</feature>
<feature type="signal peptide" evidence="8">
    <location>
        <begin position="1"/>
        <end position="20"/>
    </location>
</feature>
<feature type="compositionally biased region" description="Basic residues" evidence="6">
    <location>
        <begin position="642"/>
        <end position="652"/>
    </location>
</feature>
<dbReference type="SMART" id="SM00119">
    <property type="entry name" value="HECTc"/>
    <property type="match status" value="1"/>
</dbReference>
<evidence type="ECO:0000256" key="2">
    <source>
        <dbReference type="ARBA" id="ARBA00022786"/>
    </source>
</evidence>
<evidence type="ECO:0000256" key="3">
    <source>
        <dbReference type="ARBA" id="ARBA00023043"/>
    </source>
</evidence>
<dbReference type="Gene3D" id="1.25.40.20">
    <property type="entry name" value="Ankyrin repeat-containing domain"/>
    <property type="match status" value="3"/>
</dbReference>
<feature type="repeat" description="ANK" evidence="4">
    <location>
        <begin position="917"/>
        <end position="949"/>
    </location>
</feature>
<keyword evidence="3 4" id="KW-0040">ANK repeat</keyword>
<feature type="region of interest" description="Disordered" evidence="6">
    <location>
        <begin position="1331"/>
        <end position="1440"/>
    </location>
</feature>
<feature type="compositionally biased region" description="Basic and acidic residues" evidence="6">
    <location>
        <begin position="590"/>
        <end position="607"/>
    </location>
</feature>
<keyword evidence="7" id="KW-0812">Transmembrane</keyword>
<dbReference type="InterPro" id="IPR000569">
    <property type="entry name" value="HECT_dom"/>
</dbReference>
<feature type="repeat" description="ANK" evidence="4">
    <location>
        <begin position="1033"/>
        <end position="1059"/>
    </location>
</feature>
<feature type="domain" description="C2" evidence="9">
    <location>
        <begin position="1870"/>
        <end position="1992"/>
    </location>
</feature>
<dbReference type="SMART" id="SM00479">
    <property type="entry name" value="EXOIII"/>
    <property type="match status" value="1"/>
</dbReference>
<dbReference type="SUPFAM" id="SSF56204">
    <property type="entry name" value="Hect, E3 ligase catalytic domain"/>
    <property type="match status" value="2"/>
</dbReference>
<dbReference type="GO" id="GO:0004842">
    <property type="term" value="F:ubiquitin-protein transferase activity"/>
    <property type="evidence" value="ECO:0007669"/>
    <property type="project" value="InterPro"/>
</dbReference>
<feature type="chain" id="PRO_5041935305" evidence="8">
    <location>
        <begin position="21"/>
        <end position="2016"/>
    </location>
</feature>
<feature type="transmembrane region" description="Helical" evidence="7">
    <location>
        <begin position="1713"/>
        <end position="1734"/>
    </location>
</feature>
<reference evidence="11" key="2">
    <citation type="journal article" date="2023" name="Science">
        <title>Genomic signatures of disease resistance in endangered staghorn corals.</title>
        <authorList>
            <person name="Vollmer S.V."/>
            <person name="Selwyn J.D."/>
            <person name="Despard B.A."/>
            <person name="Roesel C.L."/>
        </authorList>
    </citation>
    <scope>NUCLEOTIDE SEQUENCE</scope>
    <source>
        <strain evidence="11">K2</strain>
    </source>
</reference>
<dbReference type="Gene3D" id="3.30.420.10">
    <property type="entry name" value="Ribonuclease H-like superfamily/Ribonuclease H"/>
    <property type="match status" value="1"/>
</dbReference>
<feature type="compositionally biased region" description="Basic residues" evidence="6">
    <location>
        <begin position="719"/>
        <end position="735"/>
    </location>
</feature>
<feature type="compositionally biased region" description="Basic and acidic residues" evidence="6">
    <location>
        <begin position="457"/>
        <end position="466"/>
    </location>
</feature>
<proteinExistence type="predicted"/>
<evidence type="ECO:0000313" key="12">
    <source>
        <dbReference type="Proteomes" id="UP001249851"/>
    </source>
</evidence>
<evidence type="ECO:0000313" key="11">
    <source>
        <dbReference type="EMBL" id="KAK2560861.1"/>
    </source>
</evidence>
<dbReference type="EMBL" id="JARQWQ010000034">
    <property type="protein sequence ID" value="KAK2560861.1"/>
    <property type="molecule type" value="Genomic_DNA"/>
</dbReference>
<evidence type="ECO:0000259" key="9">
    <source>
        <dbReference type="PROSITE" id="PS50004"/>
    </source>
</evidence>
<dbReference type="InterPro" id="IPR035983">
    <property type="entry name" value="Hect_E3_ubiquitin_ligase"/>
</dbReference>
<feature type="compositionally biased region" description="Low complexity" evidence="6">
    <location>
        <begin position="575"/>
        <end position="589"/>
    </location>
</feature>
<name>A0AAD9QGF6_ACRCE</name>
<dbReference type="PANTHER" id="PTHR24166">
    <property type="entry name" value="ROLLING PEBBLES, ISOFORM B"/>
    <property type="match status" value="1"/>
</dbReference>
<dbReference type="InterPro" id="IPR054362">
    <property type="entry name" value="Exu_RNase_H-like"/>
</dbReference>
<feature type="compositionally biased region" description="Polar residues" evidence="6">
    <location>
        <begin position="653"/>
        <end position="668"/>
    </location>
</feature>
<feature type="repeat" description="ANK" evidence="4">
    <location>
        <begin position="73"/>
        <end position="105"/>
    </location>
</feature>
<dbReference type="Gene3D" id="3.30.2410.10">
    <property type="entry name" value="Hect, E3 ligase catalytic domain"/>
    <property type="match status" value="1"/>
</dbReference>
<dbReference type="PROSITE" id="PS50297">
    <property type="entry name" value="ANK_REP_REGION"/>
    <property type="match status" value="5"/>
</dbReference>
<feature type="compositionally biased region" description="Basic and acidic residues" evidence="6">
    <location>
        <begin position="1343"/>
        <end position="1352"/>
    </location>
</feature>
<feature type="region of interest" description="Disordered" evidence="6">
    <location>
        <begin position="442"/>
        <end position="769"/>
    </location>
</feature>
<dbReference type="PROSITE" id="PS50237">
    <property type="entry name" value="HECT"/>
    <property type="match status" value="1"/>
</dbReference>
<feature type="compositionally biased region" description="Polar residues" evidence="6">
    <location>
        <begin position="681"/>
        <end position="694"/>
    </location>
</feature>
<dbReference type="Pfam" id="PF00632">
    <property type="entry name" value="HECT"/>
    <property type="match status" value="1"/>
</dbReference>
<feature type="compositionally biased region" description="Acidic residues" evidence="6">
    <location>
        <begin position="1414"/>
        <end position="1424"/>
    </location>
</feature>
<dbReference type="SUPFAM" id="SSF53098">
    <property type="entry name" value="Ribonuclease H-like"/>
    <property type="match status" value="1"/>
</dbReference>
<dbReference type="InterPro" id="IPR057617">
    <property type="entry name" value="PML_C"/>
</dbReference>
<dbReference type="Pfam" id="PF00168">
    <property type="entry name" value="C2"/>
    <property type="match status" value="1"/>
</dbReference>
<dbReference type="InterPro" id="IPR050889">
    <property type="entry name" value="Dendritic_Spine_Reg/Scaffold"/>
</dbReference>
<feature type="region of interest" description="Disordered" evidence="6">
    <location>
        <begin position="1795"/>
        <end position="1824"/>
    </location>
</feature>
<dbReference type="InterPro" id="IPR013520">
    <property type="entry name" value="Ribonucl_H"/>
</dbReference>
<evidence type="ECO:0000259" key="10">
    <source>
        <dbReference type="PROSITE" id="PS50237"/>
    </source>
</evidence>
<dbReference type="InterPro" id="IPR036397">
    <property type="entry name" value="RNaseH_sf"/>
</dbReference>